<sequence length="697" mass="74980">MFLAHMDIDIFQIPGILKRRWPILALTAALCLAGALFYVLSLKPSYSSYTQILLDPKALSADAGESRTALTAAQPDPASIDSQIYVVQSSAVLGEVIRDLDLTKDPALYKPKPGATLTDDEVMAATMAGLFKRMKVERQGQSLIMAITVEHPVAQTAADIANKIASVYLKQLDEARVDAARRASSAFQVQASELRDRVLKAEMAVEQFKSDNGLASTADKGLVIDQQLAGLNDQLIAARGTEEQQRAIYEQTRNLTIQAIESGAIPEAVQSTSIGLLRDRYVQLLDRQAEATTNLGANHPQLRAITSQVASMRAAIEQELDRVRQSMKANYERASANTKALAERLDGLTRSSFDSGEKQIKLRQLESEADAVRTIYKAFLNRAEELSQQQTIAINNSRVITEAVATPKSLTVLKIMILAAAGLFGVALGSALAVFLELTRRPAFAAATASAAGATVAMPQAAPVAATPPPPTAFLPVPVLADARAPAAPRLGLLRSLSGRLTRRLVPRQEAESDAEGRFQHAVANATRFLLDCVEGDGRVSVLFVAVGKPGLTAGFLADLVHRLADRDRSLLYAPGALLNRVPPRRHAVTEANSAEPPLASHLKYQPFGPLRTATGTDGRPSFARYLGRAGTGQEDFILINACLTPAETYLMPLAEAVDMILVLADTDEDAALQLLLQQLGKDADRVVGRILLEPQP</sequence>
<keyword evidence="10" id="KW-1185">Reference proteome</keyword>
<feature type="transmembrane region" description="Helical" evidence="6">
    <location>
        <begin position="415"/>
        <end position="436"/>
    </location>
</feature>
<dbReference type="InterPro" id="IPR050445">
    <property type="entry name" value="Bact_polysacc_biosynth/exp"/>
</dbReference>
<evidence type="ECO:0000256" key="5">
    <source>
        <dbReference type="ARBA" id="ARBA00023136"/>
    </source>
</evidence>
<comment type="subcellular location">
    <subcellularLocation>
        <location evidence="1">Cell membrane</location>
        <topology evidence="1">Multi-pass membrane protein</topology>
    </subcellularLocation>
</comment>
<comment type="caution">
    <text evidence="9">The sequence shown here is derived from an EMBL/GenBank/DDBJ whole genome shotgun (WGS) entry which is preliminary data.</text>
</comment>
<feature type="transmembrane region" description="Helical" evidence="6">
    <location>
        <begin position="21"/>
        <end position="40"/>
    </location>
</feature>
<evidence type="ECO:0000256" key="6">
    <source>
        <dbReference type="SAM" id="Phobius"/>
    </source>
</evidence>
<keyword evidence="2" id="KW-1003">Cell membrane</keyword>
<evidence type="ECO:0000259" key="7">
    <source>
        <dbReference type="Pfam" id="PF02706"/>
    </source>
</evidence>
<evidence type="ECO:0000256" key="1">
    <source>
        <dbReference type="ARBA" id="ARBA00004651"/>
    </source>
</evidence>
<organism evidence="9 10">
    <name type="scientific">Rhizobium paknamense</name>
    <dbReference type="NCBI Taxonomy" id="1206817"/>
    <lineage>
        <taxon>Bacteria</taxon>
        <taxon>Pseudomonadati</taxon>
        <taxon>Pseudomonadota</taxon>
        <taxon>Alphaproteobacteria</taxon>
        <taxon>Hyphomicrobiales</taxon>
        <taxon>Rhizobiaceae</taxon>
        <taxon>Rhizobium/Agrobacterium group</taxon>
        <taxon>Rhizobium</taxon>
    </lineage>
</organism>
<dbReference type="RefSeq" id="WP_307160273.1">
    <property type="nucleotide sequence ID" value="NZ_JAUSWH010000024.1"/>
</dbReference>
<evidence type="ECO:0000313" key="10">
    <source>
        <dbReference type="Proteomes" id="UP001235269"/>
    </source>
</evidence>
<keyword evidence="3 6" id="KW-0812">Transmembrane</keyword>
<evidence type="ECO:0000256" key="2">
    <source>
        <dbReference type="ARBA" id="ARBA00022475"/>
    </source>
</evidence>
<evidence type="ECO:0000259" key="8">
    <source>
        <dbReference type="Pfam" id="PF13807"/>
    </source>
</evidence>
<keyword evidence="4 6" id="KW-1133">Transmembrane helix</keyword>
<evidence type="ECO:0000256" key="4">
    <source>
        <dbReference type="ARBA" id="ARBA00022989"/>
    </source>
</evidence>
<feature type="domain" description="Polysaccharide chain length determinant N-terminal" evidence="7">
    <location>
        <begin position="7"/>
        <end position="100"/>
    </location>
</feature>
<dbReference type="Proteomes" id="UP001235269">
    <property type="component" value="Unassembled WGS sequence"/>
</dbReference>
<accession>A0ABU0IKI0</accession>
<protein>
    <submittedName>
        <fullName evidence="9">Uncharacterized protein involved in exopolysaccharide biosynthesis</fullName>
    </submittedName>
</protein>
<reference evidence="9 10" key="1">
    <citation type="submission" date="2023-07" db="EMBL/GenBank/DDBJ databases">
        <title>Genomic Encyclopedia of Type Strains, Phase IV (KMG-IV): sequencing the most valuable type-strain genomes for metagenomic binning, comparative biology and taxonomic classification.</title>
        <authorList>
            <person name="Goeker M."/>
        </authorList>
    </citation>
    <scope>NUCLEOTIDE SEQUENCE [LARGE SCALE GENOMIC DNA]</scope>
    <source>
        <strain evidence="9 10">DSM 100301</strain>
    </source>
</reference>
<proteinExistence type="predicted"/>
<dbReference type="PANTHER" id="PTHR32309:SF13">
    <property type="entry name" value="FERRIC ENTEROBACTIN TRANSPORT PROTEIN FEPE"/>
    <property type="match status" value="1"/>
</dbReference>
<dbReference type="InterPro" id="IPR003856">
    <property type="entry name" value="LPS_length_determ_N"/>
</dbReference>
<name>A0ABU0IKI0_9HYPH</name>
<feature type="domain" description="Tyrosine-protein kinase G-rich" evidence="8">
    <location>
        <begin position="361"/>
        <end position="435"/>
    </location>
</feature>
<dbReference type="EMBL" id="JAUSWH010000024">
    <property type="protein sequence ID" value="MDQ0458167.1"/>
    <property type="molecule type" value="Genomic_DNA"/>
</dbReference>
<dbReference type="Pfam" id="PF02706">
    <property type="entry name" value="Wzz"/>
    <property type="match status" value="1"/>
</dbReference>
<keyword evidence="5 6" id="KW-0472">Membrane</keyword>
<dbReference type="InterPro" id="IPR032807">
    <property type="entry name" value="GNVR"/>
</dbReference>
<evidence type="ECO:0000256" key="3">
    <source>
        <dbReference type="ARBA" id="ARBA00022692"/>
    </source>
</evidence>
<dbReference type="PANTHER" id="PTHR32309">
    <property type="entry name" value="TYROSINE-PROTEIN KINASE"/>
    <property type="match status" value="1"/>
</dbReference>
<gene>
    <name evidence="9" type="ORF">QO005_004526</name>
</gene>
<dbReference type="Pfam" id="PF13807">
    <property type="entry name" value="GNVR"/>
    <property type="match status" value="1"/>
</dbReference>
<evidence type="ECO:0000313" key="9">
    <source>
        <dbReference type="EMBL" id="MDQ0458167.1"/>
    </source>
</evidence>